<dbReference type="PANTHER" id="PTHR43639:SF1">
    <property type="entry name" value="SHORT-CHAIN DEHYDROGENASE_REDUCTASE FAMILY PROTEIN"/>
    <property type="match status" value="1"/>
</dbReference>
<organism evidence="4 5">
    <name type="scientific">Candidatus Seongchinamella marina</name>
    <dbReference type="NCBI Taxonomy" id="2518990"/>
    <lineage>
        <taxon>Bacteria</taxon>
        <taxon>Pseudomonadati</taxon>
        <taxon>Pseudomonadota</taxon>
        <taxon>Gammaproteobacteria</taxon>
        <taxon>Cellvibrionales</taxon>
        <taxon>Halieaceae</taxon>
        <taxon>Seongchinamella</taxon>
    </lineage>
</organism>
<name>A0ABT3SWR2_9GAMM</name>
<dbReference type="EMBL" id="SHNP01000004">
    <property type="protein sequence ID" value="MCX2974440.1"/>
    <property type="molecule type" value="Genomic_DNA"/>
</dbReference>
<dbReference type="InterPro" id="IPR020904">
    <property type="entry name" value="Sc_DH/Rdtase_CS"/>
</dbReference>
<gene>
    <name evidence="4" type="ORF">EYC87_12680</name>
</gene>
<dbReference type="SMART" id="SM00822">
    <property type="entry name" value="PKS_KR"/>
    <property type="match status" value="1"/>
</dbReference>
<dbReference type="Gene3D" id="3.40.50.720">
    <property type="entry name" value="NAD(P)-binding Rossmann-like Domain"/>
    <property type="match status" value="1"/>
</dbReference>
<keyword evidence="5" id="KW-1185">Reference proteome</keyword>
<dbReference type="EC" id="1.1.1.47" evidence="4"/>
<evidence type="ECO:0000259" key="3">
    <source>
        <dbReference type="SMART" id="SM00822"/>
    </source>
</evidence>
<sequence length="265" mass="27864">MGVMDRFRLDGKVAVITGAGKGIGAGIALALAEAGANIVLAARTKADLNGVADEITLLGRESLVMPTDVLDFEQLASLVEATIARFGRIDILVNNAGGFLPKPMLQTSAKEFEAAMRFNVTTAFELSRLCAPYLAEKQDGAILNISSVAGEKPTPCFSAYGTAKGALSLLTRELAQEFAPRIRVNAIAVGSTRTDALNTVLTQEVEQTMVELTPMGRLGEVEDIALGAVYLCSPAASYVTGDILGINGGLERLNMQMPRAWGGMG</sequence>
<dbReference type="GO" id="GO:0047936">
    <property type="term" value="F:glucose 1-dehydrogenase [NAD(P)+] activity"/>
    <property type="evidence" value="ECO:0007669"/>
    <property type="project" value="UniProtKB-EC"/>
</dbReference>
<reference evidence="4" key="1">
    <citation type="submission" date="2019-02" db="EMBL/GenBank/DDBJ databases">
        <authorList>
            <person name="Li S.-H."/>
        </authorList>
    </citation>
    <scope>NUCLEOTIDE SEQUENCE</scope>
    <source>
        <strain evidence="4">IMCC8485</strain>
    </source>
</reference>
<dbReference type="SUPFAM" id="SSF51735">
    <property type="entry name" value="NAD(P)-binding Rossmann-fold domains"/>
    <property type="match status" value="1"/>
</dbReference>
<dbReference type="InterPro" id="IPR057326">
    <property type="entry name" value="KR_dom"/>
</dbReference>
<feature type="domain" description="Ketoreductase" evidence="3">
    <location>
        <begin position="12"/>
        <end position="193"/>
    </location>
</feature>
<dbReference type="Pfam" id="PF13561">
    <property type="entry name" value="adh_short_C2"/>
    <property type="match status" value="1"/>
</dbReference>
<evidence type="ECO:0000313" key="4">
    <source>
        <dbReference type="EMBL" id="MCX2974440.1"/>
    </source>
</evidence>
<dbReference type="PROSITE" id="PS00061">
    <property type="entry name" value="ADH_SHORT"/>
    <property type="match status" value="1"/>
</dbReference>
<dbReference type="PRINTS" id="PR00081">
    <property type="entry name" value="GDHRDH"/>
</dbReference>
<dbReference type="PRINTS" id="PR00080">
    <property type="entry name" value="SDRFAMILY"/>
</dbReference>
<accession>A0ABT3SWR2</accession>
<dbReference type="InterPro" id="IPR002347">
    <property type="entry name" value="SDR_fam"/>
</dbReference>
<comment type="similarity">
    <text evidence="1">Belongs to the short-chain dehydrogenases/reductases (SDR) family.</text>
</comment>
<dbReference type="Proteomes" id="UP001143307">
    <property type="component" value="Unassembled WGS sequence"/>
</dbReference>
<dbReference type="NCBIfam" id="NF005559">
    <property type="entry name" value="PRK07231.1"/>
    <property type="match status" value="1"/>
</dbReference>
<evidence type="ECO:0000313" key="5">
    <source>
        <dbReference type="Proteomes" id="UP001143307"/>
    </source>
</evidence>
<dbReference type="PANTHER" id="PTHR43639">
    <property type="entry name" value="OXIDOREDUCTASE, SHORT-CHAIN DEHYDROGENASE/REDUCTASE FAMILY (AFU_ORTHOLOGUE AFUA_5G02870)"/>
    <property type="match status" value="1"/>
</dbReference>
<dbReference type="InterPro" id="IPR036291">
    <property type="entry name" value="NAD(P)-bd_dom_sf"/>
</dbReference>
<protein>
    <submittedName>
        <fullName evidence="4">Glucose 1-dehydrogenase</fullName>
        <ecNumber evidence="4">1.1.1.47</ecNumber>
    </submittedName>
</protein>
<evidence type="ECO:0000256" key="2">
    <source>
        <dbReference type="ARBA" id="ARBA00023002"/>
    </source>
</evidence>
<keyword evidence="2 4" id="KW-0560">Oxidoreductase</keyword>
<proteinExistence type="inferred from homology"/>
<comment type="caution">
    <text evidence="4">The sequence shown here is derived from an EMBL/GenBank/DDBJ whole genome shotgun (WGS) entry which is preliminary data.</text>
</comment>
<evidence type="ECO:0000256" key="1">
    <source>
        <dbReference type="ARBA" id="ARBA00006484"/>
    </source>
</evidence>